<dbReference type="Pfam" id="PF00589">
    <property type="entry name" value="Phage_integrase"/>
    <property type="match status" value="1"/>
</dbReference>
<dbReference type="Proteomes" id="UP000259030">
    <property type="component" value="Chromosome"/>
</dbReference>
<accession>A0A221SXK1</accession>
<dbReference type="InterPro" id="IPR013762">
    <property type="entry name" value="Integrase-like_cat_sf"/>
</dbReference>
<dbReference type="PROSITE" id="PS51898">
    <property type="entry name" value="TYR_RECOMBINASE"/>
    <property type="match status" value="1"/>
</dbReference>
<dbReference type="GO" id="GO:0006310">
    <property type="term" value="P:DNA recombination"/>
    <property type="evidence" value="ECO:0007669"/>
    <property type="project" value="UniProtKB-KW"/>
</dbReference>
<feature type="domain" description="Tyr recombinase" evidence="5">
    <location>
        <begin position="108"/>
        <end position="289"/>
    </location>
</feature>
<keyword evidence="2 4" id="KW-0238">DNA-binding</keyword>
<dbReference type="EMBL" id="CP021081">
    <property type="protein sequence ID" value="ASN81373.1"/>
    <property type="molecule type" value="Genomic_DNA"/>
</dbReference>
<sequence>MTIEELWQQFLYHLRVKRRSKATVRYYDVTRRTLLRFLAEHDLPSEAEQVTILHLRHFLIWLEERGLAAGGVHAHARAVRAVFNWGLKEELLVANPARRLELPSLPCERQPTVNPELVKMLVKAAKGTEQPLRDTALVLVLFDTGLRIHELLNLTTAHLLFDRGLLQVMGKGNKQRFVPIGVKAMQAVNSYLRRDWSPQHEGVRQVFLGRWGLPLTVSGASIRLAKLGAQLNLDRSQTAPHAFRRGFAVEFVRNGGDVFTLQQIMGHRSLEMTRQYVMFLDDDLKAAHLRFSPVDNL</sequence>
<comment type="similarity">
    <text evidence="1">Belongs to the 'phage' integrase family.</text>
</comment>
<dbReference type="InterPro" id="IPR044068">
    <property type="entry name" value="CB"/>
</dbReference>
<evidence type="ECO:0000256" key="2">
    <source>
        <dbReference type="ARBA" id="ARBA00023125"/>
    </source>
</evidence>
<dbReference type="RefSeq" id="WP_027463062.1">
    <property type="nucleotide sequence ID" value="NZ_CP021081.1"/>
</dbReference>
<dbReference type="InterPro" id="IPR010998">
    <property type="entry name" value="Integrase_recombinase_N"/>
</dbReference>
<dbReference type="AlphaFoldDB" id="A0A221SXK1"/>
<keyword evidence="3" id="KW-0233">DNA recombination</keyword>
<dbReference type="GO" id="GO:0003677">
    <property type="term" value="F:DNA binding"/>
    <property type="evidence" value="ECO:0007669"/>
    <property type="project" value="UniProtKB-UniRule"/>
</dbReference>
<dbReference type="GO" id="GO:0015074">
    <property type="term" value="P:DNA integration"/>
    <property type="evidence" value="ECO:0007669"/>
    <property type="project" value="InterPro"/>
</dbReference>
<dbReference type="InterPro" id="IPR050090">
    <property type="entry name" value="Tyrosine_recombinase_XerCD"/>
</dbReference>
<evidence type="ECO:0000313" key="7">
    <source>
        <dbReference type="EMBL" id="ASN81373.1"/>
    </source>
</evidence>
<dbReference type="SUPFAM" id="SSF56349">
    <property type="entry name" value="DNA breaking-rejoining enzymes"/>
    <property type="match status" value="1"/>
</dbReference>
<feature type="domain" description="Core-binding (CB)" evidence="6">
    <location>
        <begin position="1"/>
        <end position="87"/>
    </location>
</feature>
<gene>
    <name evidence="7" type="ORF">DFI_10425</name>
</gene>
<dbReference type="Gene3D" id="1.10.443.10">
    <property type="entry name" value="Intergrase catalytic core"/>
    <property type="match status" value="1"/>
</dbReference>
<evidence type="ECO:0000256" key="4">
    <source>
        <dbReference type="PROSITE-ProRule" id="PRU01248"/>
    </source>
</evidence>
<evidence type="ECO:0000256" key="3">
    <source>
        <dbReference type="ARBA" id="ARBA00023172"/>
    </source>
</evidence>
<dbReference type="PANTHER" id="PTHR30349">
    <property type="entry name" value="PHAGE INTEGRASE-RELATED"/>
    <property type="match status" value="1"/>
</dbReference>
<protein>
    <submittedName>
        <fullName evidence="7">Integrase</fullName>
    </submittedName>
</protein>
<evidence type="ECO:0000259" key="6">
    <source>
        <dbReference type="PROSITE" id="PS51900"/>
    </source>
</evidence>
<organism evidence="7 8">
    <name type="scientific">Deinococcus ficus</name>
    <dbReference type="NCBI Taxonomy" id="317577"/>
    <lineage>
        <taxon>Bacteria</taxon>
        <taxon>Thermotogati</taxon>
        <taxon>Deinococcota</taxon>
        <taxon>Deinococci</taxon>
        <taxon>Deinococcales</taxon>
        <taxon>Deinococcaceae</taxon>
        <taxon>Deinococcus</taxon>
    </lineage>
</organism>
<dbReference type="InterPro" id="IPR025269">
    <property type="entry name" value="SAM-like_dom"/>
</dbReference>
<dbReference type="PANTHER" id="PTHR30349:SF41">
    <property type="entry name" value="INTEGRASE_RECOMBINASE PROTEIN MJ0367-RELATED"/>
    <property type="match status" value="1"/>
</dbReference>
<proteinExistence type="inferred from homology"/>
<dbReference type="KEGG" id="dfc:DFI_10425"/>
<dbReference type="InterPro" id="IPR002104">
    <property type="entry name" value="Integrase_catalytic"/>
</dbReference>
<dbReference type="InterPro" id="IPR011010">
    <property type="entry name" value="DNA_brk_join_enz"/>
</dbReference>
<evidence type="ECO:0000256" key="1">
    <source>
        <dbReference type="ARBA" id="ARBA00008857"/>
    </source>
</evidence>
<evidence type="ECO:0000259" key="5">
    <source>
        <dbReference type="PROSITE" id="PS51898"/>
    </source>
</evidence>
<dbReference type="PROSITE" id="PS51900">
    <property type="entry name" value="CB"/>
    <property type="match status" value="1"/>
</dbReference>
<keyword evidence="8" id="KW-1185">Reference proteome</keyword>
<dbReference type="Pfam" id="PF13102">
    <property type="entry name" value="Phage_int_SAM_5"/>
    <property type="match status" value="1"/>
</dbReference>
<evidence type="ECO:0000313" key="8">
    <source>
        <dbReference type="Proteomes" id="UP000259030"/>
    </source>
</evidence>
<dbReference type="Gene3D" id="1.10.150.130">
    <property type="match status" value="1"/>
</dbReference>
<reference evidence="7 8" key="1">
    <citation type="submission" date="2017-05" db="EMBL/GenBank/DDBJ databases">
        <title>The complete genome sequence of Deinococcus ficus isolated from the rhizosphere of the Ficus religiosa L. in Taiwan.</title>
        <authorList>
            <person name="Wu K.-M."/>
            <person name="Liao T.-L."/>
            <person name="Liu Y.-M."/>
            <person name="Young C.-C."/>
            <person name="Tsai S.-F."/>
        </authorList>
    </citation>
    <scope>NUCLEOTIDE SEQUENCE [LARGE SCALE GENOMIC DNA]</scope>
    <source>
        <strain evidence="7 8">CC-FR2-10</strain>
    </source>
</reference>
<name>A0A221SXK1_9DEIO</name>